<reference evidence="6 7" key="2">
    <citation type="journal article" date="2018" name="Plant J.">
        <title>The Physcomitrella patens chromosome-scale assembly reveals moss genome structure and evolution.</title>
        <authorList>
            <person name="Lang D."/>
            <person name="Ullrich K.K."/>
            <person name="Murat F."/>
            <person name="Fuchs J."/>
            <person name="Jenkins J."/>
            <person name="Haas F.B."/>
            <person name="Piednoel M."/>
            <person name="Gundlach H."/>
            <person name="Van Bel M."/>
            <person name="Meyberg R."/>
            <person name="Vives C."/>
            <person name="Morata J."/>
            <person name="Symeonidi A."/>
            <person name="Hiss M."/>
            <person name="Muchero W."/>
            <person name="Kamisugi Y."/>
            <person name="Saleh O."/>
            <person name="Blanc G."/>
            <person name="Decker E.L."/>
            <person name="van Gessel N."/>
            <person name="Grimwood J."/>
            <person name="Hayes R.D."/>
            <person name="Graham S.W."/>
            <person name="Gunter L.E."/>
            <person name="McDaniel S.F."/>
            <person name="Hoernstein S.N.W."/>
            <person name="Larsson A."/>
            <person name="Li F.W."/>
            <person name="Perroud P.F."/>
            <person name="Phillips J."/>
            <person name="Ranjan P."/>
            <person name="Rokshar D.S."/>
            <person name="Rothfels C.J."/>
            <person name="Schneider L."/>
            <person name="Shu S."/>
            <person name="Stevenson D.W."/>
            <person name="Thummler F."/>
            <person name="Tillich M."/>
            <person name="Villarreal Aguilar J.C."/>
            <person name="Widiez T."/>
            <person name="Wong G.K."/>
            <person name="Wymore A."/>
            <person name="Zhang Y."/>
            <person name="Zimmer A.D."/>
            <person name="Quatrano R.S."/>
            <person name="Mayer K.F.X."/>
            <person name="Goodstein D."/>
            <person name="Casacuberta J.M."/>
            <person name="Vandepoele K."/>
            <person name="Reski R."/>
            <person name="Cuming A.C."/>
            <person name="Tuskan G.A."/>
            <person name="Maumus F."/>
            <person name="Salse J."/>
            <person name="Schmutz J."/>
            <person name="Rensing S.A."/>
        </authorList>
    </citation>
    <scope>NUCLEOTIDE SEQUENCE [LARGE SCALE GENOMIC DNA]</scope>
    <source>
        <strain evidence="6 7">cv. Gransden 2004</strain>
    </source>
</reference>
<reference evidence="6" key="3">
    <citation type="submission" date="2020-12" db="UniProtKB">
        <authorList>
            <consortium name="EnsemblPlants"/>
        </authorList>
    </citation>
    <scope>IDENTIFICATION</scope>
</reference>
<dbReference type="GO" id="GO:0016042">
    <property type="term" value="P:lipid catabolic process"/>
    <property type="evidence" value="ECO:0007669"/>
    <property type="project" value="UniProtKB-KW"/>
</dbReference>
<dbReference type="EC" id="3.1.1.-" evidence="4"/>
<dbReference type="GO" id="GO:0016787">
    <property type="term" value="F:hydrolase activity"/>
    <property type="evidence" value="ECO:0007669"/>
    <property type="project" value="UniProtKB-KW"/>
</dbReference>
<evidence type="ECO:0000256" key="3">
    <source>
        <dbReference type="PROSITE-ProRule" id="PRU01161"/>
    </source>
</evidence>
<dbReference type="GeneID" id="112289075"/>
<dbReference type="AlphaFoldDB" id="A0A7I3ZSL0"/>
<dbReference type="PROSITE" id="PS51635">
    <property type="entry name" value="PNPLA"/>
    <property type="match status" value="1"/>
</dbReference>
<dbReference type="OMA" id="QCRMILR"/>
<evidence type="ECO:0000313" key="6">
    <source>
        <dbReference type="EnsemblPlants" id="PAC:32958887.CDS.1"/>
    </source>
</evidence>
<dbReference type="EMBL" id="ABEU02000011">
    <property type="status" value="NOT_ANNOTATED_CDS"/>
    <property type="molecule type" value="Genomic_DNA"/>
</dbReference>
<feature type="domain" description="PNPLA" evidence="5">
    <location>
        <begin position="1"/>
        <end position="111"/>
    </location>
</feature>
<dbReference type="RefSeq" id="XP_073393498.1">
    <property type="nucleotide sequence ID" value="XM_073537397.1"/>
</dbReference>
<evidence type="ECO:0000256" key="2">
    <source>
        <dbReference type="ARBA" id="ARBA00023098"/>
    </source>
</evidence>
<comment type="function">
    <text evidence="4">Lipolytic acyl hydrolase (LAH).</text>
</comment>
<feature type="short sequence motif" description="DGA/G" evidence="3">
    <location>
        <begin position="98"/>
        <end position="100"/>
    </location>
</feature>
<evidence type="ECO:0000256" key="1">
    <source>
        <dbReference type="ARBA" id="ARBA00010240"/>
    </source>
</evidence>
<name>A0A7I3ZSL0_PHYPA</name>
<evidence type="ECO:0000313" key="7">
    <source>
        <dbReference type="Proteomes" id="UP000006727"/>
    </source>
</evidence>
<dbReference type="Pfam" id="PF01734">
    <property type="entry name" value="Patatin"/>
    <property type="match status" value="1"/>
</dbReference>
<dbReference type="PANTHER" id="PTHR32176:SF92">
    <property type="entry name" value="XYLOSE ISOMERASE"/>
    <property type="match status" value="1"/>
</dbReference>
<evidence type="ECO:0000259" key="5">
    <source>
        <dbReference type="PROSITE" id="PS51635"/>
    </source>
</evidence>
<dbReference type="InterPro" id="IPR016035">
    <property type="entry name" value="Acyl_Trfase/lysoPLipase"/>
</dbReference>
<sequence>MIMGPRYSGVGLVDIVTRLLGDVRLKDTVTNVVIPAFDICNQQPVFFSSARAKRDSLGDPTLAQVCQGSSAAPTYLPAVKFTTSNDATGETRHFHLVDGGVVCNNPTTVAITQAIKDLEPGNTANSGRAIWTGFKDFLVLSLGTGEMPVSYDAMEAAHWGLIRWFRNRGDGSVPLIEIFSNGSGDMVDYNLGLVFGRDESSQNYLRIQTDALDGEISSLDNASETNMQELVAIAKGLLMKPATTRNLETGKLEPCSDLSTNAERLLRFALWLSYERRSRIRDGMLHQV</sequence>
<dbReference type="Gene3D" id="3.40.1090.10">
    <property type="entry name" value="Cytosolic phospholipase A2 catalytic domain"/>
    <property type="match status" value="1"/>
</dbReference>
<organism evidence="6 7">
    <name type="scientific">Physcomitrium patens</name>
    <name type="common">Spreading-leaved earth moss</name>
    <name type="synonym">Physcomitrella patens</name>
    <dbReference type="NCBI Taxonomy" id="3218"/>
    <lineage>
        <taxon>Eukaryota</taxon>
        <taxon>Viridiplantae</taxon>
        <taxon>Streptophyta</taxon>
        <taxon>Embryophyta</taxon>
        <taxon>Bryophyta</taxon>
        <taxon>Bryophytina</taxon>
        <taxon>Bryopsida</taxon>
        <taxon>Funariidae</taxon>
        <taxon>Funariales</taxon>
        <taxon>Funariaceae</taxon>
        <taxon>Physcomitrium</taxon>
    </lineage>
</organism>
<keyword evidence="4" id="KW-0442">Lipid degradation</keyword>
<evidence type="ECO:0000256" key="4">
    <source>
        <dbReference type="RuleBase" id="RU361262"/>
    </source>
</evidence>
<dbReference type="SUPFAM" id="SSF52151">
    <property type="entry name" value="FabD/lysophospholipase-like"/>
    <property type="match status" value="1"/>
</dbReference>
<dbReference type="EnsemblPlants" id="Pp3c11_8750V3.2">
    <property type="protein sequence ID" value="PAC:32958887.CDS.1"/>
    <property type="gene ID" value="Pp3c11_8750"/>
</dbReference>
<reference evidence="6 7" key="1">
    <citation type="journal article" date="2008" name="Science">
        <title>The Physcomitrella genome reveals evolutionary insights into the conquest of land by plants.</title>
        <authorList>
            <person name="Rensing S."/>
            <person name="Lang D."/>
            <person name="Zimmer A."/>
            <person name="Terry A."/>
            <person name="Salamov A."/>
            <person name="Shapiro H."/>
            <person name="Nishiyama T."/>
            <person name="Perroud P.-F."/>
            <person name="Lindquist E."/>
            <person name="Kamisugi Y."/>
            <person name="Tanahashi T."/>
            <person name="Sakakibara K."/>
            <person name="Fujita T."/>
            <person name="Oishi K."/>
            <person name="Shin-I T."/>
            <person name="Kuroki Y."/>
            <person name="Toyoda A."/>
            <person name="Suzuki Y."/>
            <person name="Hashimoto A."/>
            <person name="Yamaguchi K."/>
            <person name="Sugano A."/>
            <person name="Kohara Y."/>
            <person name="Fujiyama A."/>
            <person name="Anterola A."/>
            <person name="Aoki S."/>
            <person name="Ashton N."/>
            <person name="Barbazuk W.B."/>
            <person name="Barker E."/>
            <person name="Bennetzen J."/>
            <person name="Bezanilla M."/>
            <person name="Blankenship R."/>
            <person name="Cho S.H."/>
            <person name="Dutcher S."/>
            <person name="Estelle M."/>
            <person name="Fawcett J.A."/>
            <person name="Gundlach H."/>
            <person name="Hanada K."/>
            <person name="Heyl A."/>
            <person name="Hicks K.A."/>
            <person name="Hugh J."/>
            <person name="Lohr M."/>
            <person name="Mayer K."/>
            <person name="Melkozernov A."/>
            <person name="Murata T."/>
            <person name="Nelson D."/>
            <person name="Pils B."/>
            <person name="Prigge M."/>
            <person name="Reiss B."/>
            <person name="Renner T."/>
            <person name="Rombauts S."/>
            <person name="Rushton P."/>
            <person name="Sanderfoot A."/>
            <person name="Schween G."/>
            <person name="Shiu S.-H."/>
            <person name="Stueber K."/>
            <person name="Theodoulou F.L."/>
            <person name="Tu H."/>
            <person name="Van de Peer Y."/>
            <person name="Verrier P.J."/>
            <person name="Waters E."/>
            <person name="Wood A."/>
            <person name="Yang L."/>
            <person name="Cove D."/>
            <person name="Cuming A."/>
            <person name="Hasebe M."/>
            <person name="Lucas S."/>
            <person name="Mishler D.B."/>
            <person name="Reski R."/>
            <person name="Grigoriev I."/>
            <person name="Quatrano R.S."/>
            <person name="Boore J.L."/>
        </authorList>
    </citation>
    <scope>NUCLEOTIDE SEQUENCE [LARGE SCALE GENOMIC DNA]</scope>
    <source>
        <strain evidence="6 7">cv. Gransden 2004</strain>
    </source>
</reference>
<keyword evidence="7" id="KW-1185">Reference proteome</keyword>
<keyword evidence="4" id="KW-0378">Hydrolase</keyword>
<dbReference type="Gramene" id="Pp3c11_8750V3.2">
    <property type="protein sequence ID" value="PAC:32958887.CDS.1"/>
    <property type="gene ID" value="Pp3c11_8750"/>
</dbReference>
<keyword evidence="2 4" id="KW-0443">Lipid metabolism</keyword>
<accession>A0A7I3ZSL0</accession>
<protein>
    <recommendedName>
        <fullName evidence="4">Patatin</fullName>
        <ecNumber evidence="4">3.1.1.-</ecNumber>
    </recommendedName>
</protein>
<dbReference type="InterPro" id="IPR002641">
    <property type="entry name" value="PNPLA_dom"/>
</dbReference>
<dbReference type="PANTHER" id="PTHR32176">
    <property type="entry name" value="XYLOSE ISOMERASE"/>
    <property type="match status" value="1"/>
</dbReference>
<comment type="caution">
    <text evidence="3">Lacks conserved residue(s) required for the propagation of feature annotation.</text>
</comment>
<comment type="similarity">
    <text evidence="1 4">Belongs to the patatin family.</text>
</comment>
<dbReference type="Proteomes" id="UP000006727">
    <property type="component" value="Chromosome 11"/>
</dbReference>
<comment type="domain">
    <text evidence="4">The nitrogen atoms of the two glycine residues in the GGXR motif define the oxyanion hole, and stabilize the oxyanion that forms during the nucleophilic attack by the catalytic serine during substrate cleavage.</text>
</comment>
<proteinExistence type="inferred from homology"/>